<keyword evidence="3" id="KW-1185">Reference proteome</keyword>
<organism evidence="2 3">
    <name type="scientific">Mucilaginibacter defluvii</name>
    <dbReference type="NCBI Taxonomy" id="1196019"/>
    <lineage>
        <taxon>Bacteria</taxon>
        <taxon>Pseudomonadati</taxon>
        <taxon>Bacteroidota</taxon>
        <taxon>Sphingobacteriia</taxon>
        <taxon>Sphingobacteriales</taxon>
        <taxon>Sphingobacteriaceae</taxon>
        <taxon>Mucilaginibacter</taxon>
    </lineage>
</organism>
<keyword evidence="1" id="KW-1133">Transmembrane helix</keyword>
<name>A0ABP9FSG1_9SPHI</name>
<reference evidence="3" key="1">
    <citation type="journal article" date="2019" name="Int. J. Syst. Evol. Microbiol.">
        <title>The Global Catalogue of Microorganisms (GCM) 10K type strain sequencing project: providing services to taxonomists for standard genome sequencing and annotation.</title>
        <authorList>
            <consortium name="The Broad Institute Genomics Platform"/>
            <consortium name="The Broad Institute Genome Sequencing Center for Infectious Disease"/>
            <person name="Wu L."/>
            <person name="Ma J."/>
        </authorList>
    </citation>
    <scope>NUCLEOTIDE SEQUENCE [LARGE SCALE GENOMIC DNA]</scope>
    <source>
        <strain evidence="3">JCM 18283</strain>
    </source>
</reference>
<evidence type="ECO:0000313" key="3">
    <source>
        <dbReference type="Proteomes" id="UP001501436"/>
    </source>
</evidence>
<protein>
    <submittedName>
        <fullName evidence="2">Uncharacterized protein</fullName>
    </submittedName>
</protein>
<dbReference type="Proteomes" id="UP001501436">
    <property type="component" value="Unassembled WGS sequence"/>
</dbReference>
<evidence type="ECO:0000256" key="1">
    <source>
        <dbReference type="SAM" id="Phobius"/>
    </source>
</evidence>
<feature type="transmembrane region" description="Helical" evidence="1">
    <location>
        <begin position="38"/>
        <end position="56"/>
    </location>
</feature>
<proteinExistence type="predicted"/>
<evidence type="ECO:0000313" key="2">
    <source>
        <dbReference type="EMBL" id="GAA4914375.1"/>
    </source>
</evidence>
<comment type="caution">
    <text evidence="2">The sequence shown here is derived from an EMBL/GenBank/DDBJ whole genome shotgun (WGS) entry which is preliminary data.</text>
</comment>
<accession>A0ABP9FSG1</accession>
<keyword evidence="1" id="KW-0812">Transmembrane</keyword>
<sequence>MLKQISQLASNDTVQNVAIGSAPPFTVLSNSDLGTVKATVISLILSAVTQVGFTLIKKLIKKINGKPNQKEPPTISNA</sequence>
<gene>
    <name evidence="2" type="ORF">GCM10023313_17180</name>
</gene>
<keyword evidence="1" id="KW-0472">Membrane</keyword>
<dbReference type="EMBL" id="BAABJI010000002">
    <property type="protein sequence ID" value="GAA4914375.1"/>
    <property type="molecule type" value="Genomic_DNA"/>
</dbReference>